<dbReference type="Proteomes" id="UP000533905">
    <property type="component" value="Unassembled WGS sequence"/>
</dbReference>
<dbReference type="RefSeq" id="WP_171083823.1">
    <property type="nucleotide sequence ID" value="NZ_JABAIV010000003.1"/>
</dbReference>
<dbReference type="Pfam" id="PF11706">
    <property type="entry name" value="zf-CGNR"/>
    <property type="match status" value="1"/>
</dbReference>
<evidence type="ECO:0000259" key="1">
    <source>
        <dbReference type="Pfam" id="PF11706"/>
    </source>
</evidence>
<evidence type="ECO:0000313" key="3">
    <source>
        <dbReference type="Proteomes" id="UP000533905"/>
    </source>
</evidence>
<keyword evidence="3" id="KW-1185">Reference proteome</keyword>
<dbReference type="EMBL" id="JABAIV010000003">
    <property type="protein sequence ID" value="NNG23341.1"/>
    <property type="molecule type" value="Genomic_DNA"/>
</dbReference>
<sequence length="204" mass="22561">MVEIRNLGGSIQEGAPTLGDHLAMDMLNTQVRSGNALIEHWNTGADVLGWLARYGIVPPAGCEGSDEQVLVAQIHALRAVAREVITRCKRGETFDVSGLNAYLDAYLTSPKLLRSNEGKCVLVRMPRGGIIPSLLGPVAQAVAELLVEGNFDLVRQCEHPECVLWFYDRTKAHKRRWCSMAICGNRYKAAQFRKRNNDTALLSE</sequence>
<dbReference type="SUPFAM" id="SSF160904">
    <property type="entry name" value="Jann2411-like"/>
    <property type="match status" value="1"/>
</dbReference>
<organism evidence="2 3">
    <name type="scientific">Telluria aromaticivorans</name>
    <dbReference type="NCBI Taxonomy" id="2725995"/>
    <lineage>
        <taxon>Bacteria</taxon>
        <taxon>Pseudomonadati</taxon>
        <taxon>Pseudomonadota</taxon>
        <taxon>Betaproteobacteria</taxon>
        <taxon>Burkholderiales</taxon>
        <taxon>Oxalobacteraceae</taxon>
        <taxon>Telluria group</taxon>
        <taxon>Telluria</taxon>
    </lineage>
</organism>
<dbReference type="Gene3D" id="1.10.3300.10">
    <property type="entry name" value="Jann2411-like domain"/>
    <property type="match status" value="1"/>
</dbReference>
<dbReference type="InterPro" id="IPR010852">
    <property type="entry name" value="ABATE"/>
</dbReference>
<evidence type="ECO:0000313" key="2">
    <source>
        <dbReference type="EMBL" id="NNG23341.1"/>
    </source>
</evidence>
<name>A0A7Y2JYG1_9BURK</name>
<protein>
    <recommendedName>
        <fullName evidence="1">Zinc finger CGNR domain-containing protein</fullName>
    </recommendedName>
</protein>
<reference evidence="2 3" key="1">
    <citation type="submission" date="2020-04" db="EMBL/GenBank/DDBJ databases">
        <title>Massilia sp. nov., a cold adapted bacteria isolated from Arctic soil.</title>
        <authorList>
            <person name="Son J."/>
            <person name="Ka J.-O."/>
        </authorList>
    </citation>
    <scope>NUCLEOTIDE SEQUENCE [LARGE SCALE GENOMIC DNA]</scope>
    <source>
        <strain evidence="2 3">ML15P13</strain>
    </source>
</reference>
<proteinExistence type="predicted"/>
<gene>
    <name evidence="2" type="ORF">HGB41_10065</name>
</gene>
<dbReference type="PANTHER" id="PTHR35525">
    <property type="entry name" value="BLL6575 PROTEIN"/>
    <property type="match status" value="1"/>
</dbReference>
<feature type="domain" description="Zinc finger CGNR" evidence="1">
    <location>
        <begin position="154"/>
        <end position="195"/>
    </location>
</feature>
<dbReference type="Pfam" id="PF07336">
    <property type="entry name" value="ABATE"/>
    <property type="match status" value="1"/>
</dbReference>
<dbReference type="InterPro" id="IPR023286">
    <property type="entry name" value="ABATE_dom_sf"/>
</dbReference>
<dbReference type="PANTHER" id="PTHR35525:SF3">
    <property type="entry name" value="BLL6575 PROTEIN"/>
    <property type="match status" value="1"/>
</dbReference>
<dbReference type="AlphaFoldDB" id="A0A7Y2JYG1"/>
<accession>A0A7Y2JYG1</accession>
<comment type="caution">
    <text evidence="2">The sequence shown here is derived from an EMBL/GenBank/DDBJ whole genome shotgun (WGS) entry which is preliminary data.</text>
</comment>
<dbReference type="InterPro" id="IPR021005">
    <property type="entry name" value="Znf_CGNR"/>
</dbReference>